<reference evidence="2" key="1">
    <citation type="submission" date="2016-10" db="EMBL/GenBank/DDBJ databases">
        <authorList>
            <person name="Varghese N."/>
            <person name="Submissions S."/>
        </authorList>
    </citation>
    <scope>NUCLEOTIDE SEQUENCE [LARGE SCALE GENOMIC DNA]</scope>
    <source>
        <strain evidence="2">S1b</strain>
    </source>
</reference>
<organism evidence="1 2">
    <name type="scientific">Lachnobacterium bovis</name>
    <dbReference type="NCBI Taxonomy" id="140626"/>
    <lineage>
        <taxon>Bacteria</taxon>
        <taxon>Bacillati</taxon>
        <taxon>Bacillota</taxon>
        <taxon>Clostridia</taxon>
        <taxon>Lachnospirales</taxon>
        <taxon>Lachnospiraceae</taxon>
        <taxon>Lachnobacterium</taxon>
    </lineage>
</organism>
<accession>A0A1H9QZM1</accession>
<name>A0A1H9QZM1_9FIRM</name>
<dbReference type="Gene3D" id="3.30.200.20">
    <property type="entry name" value="Phosphorylase Kinase, domain 1"/>
    <property type="match status" value="1"/>
</dbReference>
<keyword evidence="2" id="KW-1185">Reference proteome</keyword>
<evidence type="ECO:0000313" key="1">
    <source>
        <dbReference type="EMBL" id="SER66051.1"/>
    </source>
</evidence>
<evidence type="ECO:0008006" key="3">
    <source>
        <dbReference type="Google" id="ProtNLM"/>
    </source>
</evidence>
<dbReference type="Gene3D" id="1.10.510.10">
    <property type="entry name" value="Transferase(Phosphotransferase) domain 1"/>
    <property type="match status" value="1"/>
</dbReference>
<dbReference type="Proteomes" id="UP000182471">
    <property type="component" value="Unassembled WGS sequence"/>
</dbReference>
<dbReference type="InterPro" id="IPR011009">
    <property type="entry name" value="Kinase-like_dom_sf"/>
</dbReference>
<sequence length="180" mass="21352">MKSYIDVGGKTYRNLKLIGHGKGGYSYLVETMGKHYVLKQIHHEPCDYYKHKNKLEEELEAYKKLNKIGIRMPKLIEVDVSNEIIIKEYISGDTIYDRLRTGESVEKYIPQVEQMANIAQNSGLNIDYFPTNFGIKDEMLYYIDYECDEYVEEKNFANWGIKYWSRTMDFLKYVEEHEVI</sequence>
<evidence type="ECO:0000313" key="2">
    <source>
        <dbReference type="Proteomes" id="UP000182471"/>
    </source>
</evidence>
<dbReference type="RefSeq" id="WP_022748754.1">
    <property type="nucleotide sequence ID" value="NZ_FOGW01000007.1"/>
</dbReference>
<proteinExistence type="predicted"/>
<dbReference type="AlphaFoldDB" id="A0A1H9QZM1"/>
<dbReference type="SUPFAM" id="SSF56112">
    <property type="entry name" value="Protein kinase-like (PK-like)"/>
    <property type="match status" value="1"/>
</dbReference>
<gene>
    <name evidence="1" type="ORF">SAMN02910429_00712</name>
</gene>
<dbReference type="EMBL" id="FOGW01000007">
    <property type="protein sequence ID" value="SER66051.1"/>
    <property type="molecule type" value="Genomic_DNA"/>
</dbReference>
<protein>
    <recommendedName>
        <fullName evidence="3">Serine/threonine protein kinase</fullName>
    </recommendedName>
</protein>